<dbReference type="AlphaFoldDB" id="A0A841SAI2"/>
<keyword evidence="1" id="KW-0472">Membrane</keyword>
<gene>
    <name evidence="2" type="ORF">HNR71_002297</name>
</gene>
<dbReference type="RefSeq" id="WP_337796740.1">
    <property type="nucleotide sequence ID" value="NZ_BAAAGT010000004.1"/>
</dbReference>
<evidence type="ECO:0008006" key="4">
    <source>
        <dbReference type="Google" id="ProtNLM"/>
    </source>
</evidence>
<keyword evidence="1" id="KW-1133">Transmembrane helix</keyword>
<evidence type="ECO:0000313" key="2">
    <source>
        <dbReference type="EMBL" id="MBB6566660.1"/>
    </source>
</evidence>
<evidence type="ECO:0000313" key="3">
    <source>
        <dbReference type="Proteomes" id="UP000553957"/>
    </source>
</evidence>
<reference evidence="2 3" key="1">
    <citation type="submission" date="2020-08" db="EMBL/GenBank/DDBJ databases">
        <title>Sequencing the genomes of 1000 actinobacteria strains.</title>
        <authorList>
            <person name="Klenk H.-P."/>
        </authorList>
    </citation>
    <scope>NUCLEOTIDE SEQUENCE [LARGE SCALE GENOMIC DNA]</scope>
    <source>
        <strain evidence="2 3">DSM 15626</strain>
    </source>
</reference>
<proteinExistence type="predicted"/>
<dbReference type="InterPro" id="IPR046094">
    <property type="entry name" value="DUF6112"/>
</dbReference>
<dbReference type="EMBL" id="JACHKF010000001">
    <property type="protein sequence ID" value="MBB6566660.1"/>
    <property type="molecule type" value="Genomic_DNA"/>
</dbReference>
<feature type="transmembrane region" description="Helical" evidence="1">
    <location>
        <begin position="29"/>
        <end position="56"/>
    </location>
</feature>
<feature type="transmembrane region" description="Helical" evidence="1">
    <location>
        <begin position="68"/>
        <end position="90"/>
    </location>
</feature>
<organism evidence="2 3">
    <name type="scientific">Kribbella sandramycini</name>
    <dbReference type="NCBI Taxonomy" id="60450"/>
    <lineage>
        <taxon>Bacteria</taxon>
        <taxon>Bacillati</taxon>
        <taxon>Actinomycetota</taxon>
        <taxon>Actinomycetes</taxon>
        <taxon>Propionibacteriales</taxon>
        <taxon>Kribbellaceae</taxon>
        <taxon>Kribbella</taxon>
    </lineage>
</organism>
<name>A0A841SAI2_9ACTN</name>
<evidence type="ECO:0000256" key="1">
    <source>
        <dbReference type="SAM" id="Phobius"/>
    </source>
</evidence>
<dbReference type="Proteomes" id="UP000553957">
    <property type="component" value="Unassembled WGS sequence"/>
</dbReference>
<protein>
    <recommendedName>
        <fullName evidence="4">TrbC/VIRB2 family protein</fullName>
    </recommendedName>
</protein>
<comment type="caution">
    <text evidence="2">The sequence shown here is derived from an EMBL/GenBank/DDBJ whole genome shotgun (WGS) entry which is preliminary data.</text>
</comment>
<keyword evidence="1" id="KW-0812">Transmembrane</keyword>
<dbReference type="Pfam" id="PF19607">
    <property type="entry name" value="DUF6112"/>
    <property type="match status" value="1"/>
</dbReference>
<sequence length="96" mass="9614">MFSLLITADPGIKPNTDGLPGLPALRHMIGALLPFGLAVCVAVFVISAAAWGLGSINGNAGYASKGKFGCLVAVGAAILISSANGIIRFFSGIQIA</sequence>
<accession>A0A841SAI2</accession>